<dbReference type="SUPFAM" id="SSF55729">
    <property type="entry name" value="Acyl-CoA N-acyltransferases (Nat)"/>
    <property type="match status" value="1"/>
</dbReference>
<protein>
    <submittedName>
        <fullName evidence="2">Acetyltransferase (GNAT) family protein</fullName>
    </submittedName>
</protein>
<proteinExistence type="predicted"/>
<feature type="domain" description="N-acetyltransferase" evidence="1">
    <location>
        <begin position="72"/>
        <end position="220"/>
    </location>
</feature>
<reference evidence="2 3" key="1">
    <citation type="submission" date="2016-11" db="EMBL/GenBank/DDBJ databases">
        <authorList>
            <person name="Jaros S."/>
            <person name="Januszkiewicz K."/>
            <person name="Wedrychowicz H."/>
        </authorList>
    </citation>
    <scope>NUCLEOTIDE SEQUENCE [LARGE SCALE GENOMIC DNA]</scope>
    <source>
        <strain evidence="2 3">DSM 8605</strain>
    </source>
</reference>
<dbReference type="Gene3D" id="3.40.630.30">
    <property type="match status" value="1"/>
</dbReference>
<evidence type="ECO:0000313" key="3">
    <source>
        <dbReference type="Proteomes" id="UP000184447"/>
    </source>
</evidence>
<keyword evidence="2" id="KW-0808">Transferase</keyword>
<dbReference type="AlphaFoldDB" id="A0A1M5W1P8"/>
<gene>
    <name evidence="2" type="ORF">SAMN02745207_02622</name>
</gene>
<dbReference type="STRING" id="1121316.SAMN02745207_02622"/>
<dbReference type="GO" id="GO:0016747">
    <property type="term" value="F:acyltransferase activity, transferring groups other than amino-acyl groups"/>
    <property type="evidence" value="ECO:0007669"/>
    <property type="project" value="InterPro"/>
</dbReference>
<accession>A0A1M5W1P8</accession>
<dbReference type="CDD" id="cd04301">
    <property type="entry name" value="NAT_SF"/>
    <property type="match status" value="1"/>
</dbReference>
<dbReference type="Pfam" id="PF00583">
    <property type="entry name" value="Acetyltransf_1"/>
    <property type="match status" value="1"/>
</dbReference>
<name>A0A1M5W1P8_9CLOT</name>
<dbReference type="InterPro" id="IPR016181">
    <property type="entry name" value="Acyl_CoA_acyltransferase"/>
</dbReference>
<dbReference type="InterPro" id="IPR000182">
    <property type="entry name" value="GNAT_dom"/>
</dbReference>
<dbReference type="Proteomes" id="UP000184447">
    <property type="component" value="Unassembled WGS sequence"/>
</dbReference>
<keyword evidence="3" id="KW-1185">Reference proteome</keyword>
<evidence type="ECO:0000259" key="1">
    <source>
        <dbReference type="PROSITE" id="PS51186"/>
    </source>
</evidence>
<dbReference type="EMBL" id="FQXM01000014">
    <property type="protein sequence ID" value="SHH81360.1"/>
    <property type="molecule type" value="Genomic_DNA"/>
</dbReference>
<sequence length="220" mass="26308">MEGRTISLKFKKYNKKYLKSCGELIRTTWKLEEEFENPKKVNLIYEYYLLCCANYSEYLEILVDEQDNVKGLIFGSIEDKNIKRLVSYKLKGFTKEIWAFYNLILGNFGELKEALTFKRNIDAMDKLGESYAEEFDSEITLFMVSPELRGMGYGKRLMDRYIKFCKQNKLYKIFLWTELGCTFTFYEKYGFKLYKKFYHENLTKGNKKQPNGLIYTYTIN</sequence>
<evidence type="ECO:0000313" key="2">
    <source>
        <dbReference type="EMBL" id="SHH81360.1"/>
    </source>
</evidence>
<dbReference type="PROSITE" id="PS51186">
    <property type="entry name" value="GNAT"/>
    <property type="match status" value="1"/>
</dbReference>
<organism evidence="2 3">
    <name type="scientific">Clostridium grantii DSM 8605</name>
    <dbReference type="NCBI Taxonomy" id="1121316"/>
    <lineage>
        <taxon>Bacteria</taxon>
        <taxon>Bacillati</taxon>
        <taxon>Bacillota</taxon>
        <taxon>Clostridia</taxon>
        <taxon>Eubacteriales</taxon>
        <taxon>Clostridiaceae</taxon>
        <taxon>Clostridium</taxon>
    </lineage>
</organism>